<dbReference type="Pfam" id="PF01161">
    <property type="entry name" value="PBP"/>
    <property type="match status" value="1"/>
</dbReference>
<keyword evidence="3" id="KW-1185">Reference proteome</keyword>
<feature type="chain" id="PRO_5047337333" evidence="1">
    <location>
        <begin position="21"/>
        <end position="194"/>
    </location>
</feature>
<dbReference type="RefSeq" id="WP_317640103.1">
    <property type="nucleotide sequence ID" value="NZ_JAPMIV010000014.1"/>
</dbReference>
<evidence type="ECO:0000313" key="3">
    <source>
        <dbReference type="Proteomes" id="UP001276150"/>
    </source>
</evidence>
<dbReference type="Proteomes" id="UP001276150">
    <property type="component" value="Unassembled WGS sequence"/>
</dbReference>
<evidence type="ECO:0000256" key="1">
    <source>
        <dbReference type="SAM" id="SignalP"/>
    </source>
</evidence>
<dbReference type="InterPro" id="IPR008914">
    <property type="entry name" value="PEBP"/>
</dbReference>
<sequence>MKPRAFFMAVALCAAASFGAAQPPAPPVQDGVSTDAPLALTFALSSDAVLDGNLLNQQFTCDGAGESPPLSWKNAPAGTKSFALTMHHYPPAGEEKHVYLVVYDLPATLDHLEAGTTAGRWGSNTVNRKAAYTPPCSQGPGRKEYILTVYALSQVPVFVEAGGAVIMDDLLEAVQDTTLATATLTVGYVRPDGK</sequence>
<dbReference type="GO" id="GO:0004860">
    <property type="term" value="F:protein kinase inhibitor activity"/>
    <property type="evidence" value="ECO:0007669"/>
    <property type="project" value="UniProtKB-KW"/>
</dbReference>
<evidence type="ECO:0000313" key="2">
    <source>
        <dbReference type="EMBL" id="MDV6374777.1"/>
    </source>
</evidence>
<proteinExistence type="predicted"/>
<comment type="caution">
    <text evidence="2">The sequence shown here is derived from an EMBL/GenBank/DDBJ whole genome shotgun (WGS) entry which is preliminary data.</text>
</comment>
<dbReference type="CDD" id="cd00865">
    <property type="entry name" value="PEBP_bact_arch"/>
    <property type="match status" value="1"/>
</dbReference>
<dbReference type="Gene3D" id="3.90.280.10">
    <property type="entry name" value="PEBP-like"/>
    <property type="match status" value="1"/>
</dbReference>
<keyword evidence="2" id="KW-0649">Protein kinase inhibitor</keyword>
<accession>A0ABU4DQR2</accession>
<organism evidence="2 3">
    <name type="scientific">Deinococcus arenicola</name>
    <dbReference type="NCBI Taxonomy" id="2994950"/>
    <lineage>
        <taxon>Bacteria</taxon>
        <taxon>Thermotogati</taxon>
        <taxon>Deinococcota</taxon>
        <taxon>Deinococci</taxon>
        <taxon>Deinococcales</taxon>
        <taxon>Deinococcaceae</taxon>
        <taxon>Deinococcus</taxon>
    </lineage>
</organism>
<reference evidence="2 3" key="1">
    <citation type="submission" date="2022-11" db="EMBL/GenBank/DDBJ databases">
        <title>Deinococcus ZS9-10, Low Temperature and Draught-tolerating, UV-resistant Bacteria from Continental Antarctica.</title>
        <authorList>
            <person name="Cheng L."/>
        </authorList>
    </citation>
    <scope>NUCLEOTIDE SEQUENCE [LARGE SCALE GENOMIC DNA]</scope>
    <source>
        <strain evidence="2 3">ZS9-10</strain>
    </source>
</reference>
<keyword evidence="1" id="KW-0732">Signal</keyword>
<protein>
    <submittedName>
        <fullName evidence="2">YbhB/YbcL family Raf kinase inhibitor-like protein</fullName>
    </submittedName>
</protein>
<gene>
    <name evidence="2" type="ORF">ORD21_09275</name>
</gene>
<dbReference type="SUPFAM" id="SSF49777">
    <property type="entry name" value="PEBP-like"/>
    <property type="match status" value="1"/>
</dbReference>
<feature type="signal peptide" evidence="1">
    <location>
        <begin position="1"/>
        <end position="20"/>
    </location>
</feature>
<dbReference type="EMBL" id="JAPMIV010000014">
    <property type="protein sequence ID" value="MDV6374777.1"/>
    <property type="molecule type" value="Genomic_DNA"/>
</dbReference>
<dbReference type="InterPro" id="IPR036610">
    <property type="entry name" value="PEBP-like_sf"/>
</dbReference>
<name>A0ABU4DQR2_9DEIO</name>
<dbReference type="InterPro" id="IPR005247">
    <property type="entry name" value="YbhB_YbcL/LppC-like"/>
</dbReference>